<feature type="compositionally biased region" description="Polar residues" evidence="1">
    <location>
        <begin position="1"/>
        <end position="15"/>
    </location>
</feature>
<reference evidence="2 3" key="1">
    <citation type="journal article" date="2022" name="Arch. Virol.">
        <title>Complete genome sequence of a putative novel cytorhabdovirus isolated from Rudbeckia sp.</title>
        <authorList>
            <person name="Lee D.S."/>
            <person name="Kim J."/>
            <person name="Jun M."/>
            <person name="Shin S."/>
            <person name="Lee S.J."/>
            <person name="Lim S."/>
        </authorList>
    </citation>
    <scope>NUCLEOTIDE SEQUENCE [LARGE SCALE GENOMIC DNA]</scope>
    <source>
        <strain evidence="2">PQ</strain>
    </source>
</reference>
<name>A0AAX3C938_9RHAB</name>
<evidence type="ECO:0000256" key="1">
    <source>
        <dbReference type="SAM" id="MobiDB-lite"/>
    </source>
</evidence>
<dbReference type="EMBL" id="ON185810">
    <property type="protein sequence ID" value="UUW33154.1"/>
    <property type="molecule type" value="Viral_cRNA"/>
</dbReference>
<feature type="compositionally biased region" description="Acidic residues" evidence="1">
    <location>
        <begin position="21"/>
        <end position="30"/>
    </location>
</feature>
<evidence type="ECO:0000313" key="3">
    <source>
        <dbReference type="Proteomes" id="UP001301409"/>
    </source>
</evidence>
<feature type="region of interest" description="Disordered" evidence="1">
    <location>
        <begin position="393"/>
        <end position="413"/>
    </location>
</feature>
<sequence length="532" mass="58297">MNQTFNKNKNHPSFTLSSSLSDDEDLDILDFQESQMANKEVSANTENVPKSADPVISSEKTDPAYQPELIDSDGSSLPDQEHANLKDMISAFGTGFGLGQGDSSSHFTPPPLVTPAHLQKENLGLGEQAGGDYPSITQYTSGGLSYTNLLTGNEDYQQYAGDIPSAQNVQIIQKIEDSQGKTWTSEEVLAKFEEYAKLDGIYIHPEFKNTLLKETFGKGFALDEDSIWAVVFGIRMERTYGNSNIVMQLIKSLEKEVAHLKQLCNTNEETRRKMESSLEGSLKSLAAENKKITSLMTDFLQAQFAAQGRNFQVQGATTPMTKDPAIISVGSAPTAPKRPSSQSAIMARINTGQGITGFHNPLNQPRAPAVGPTLPLPAGNTSISVLDKLKTMGRVPDSSSSSGASKTTEPKAQIPPIIKPAQFRLRHDDRIKLNLSDMVNYDLSNIVMPSDLSDFLYYFATVWGDVMEGVSDDAYKITVREFATMHEKLLMYYGKLFPPSVSEMKKRFVKKLGEVNAKMNTPSVQNAPPVVG</sequence>
<evidence type="ECO:0000313" key="2">
    <source>
        <dbReference type="EMBL" id="UUW33154.1"/>
    </source>
</evidence>
<dbReference type="Proteomes" id="UP001301409">
    <property type="component" value="Segment"/>
</dbReference>
<accession>A0AAX3C938</accession>
<organism evidence="2 3">
    <name type="scientific">rudbeckia virus 1</name>
    <dbReference type="NCBI Taxonomy" id="2971904"/>
    <lineage>
        <taxon>Viruses</taxon>
        <taxon>Riboviria</taxon>
        <taxon>Orthornavirae</taxon>
        <taxon>Negarnaviricota</taxon>
        <taxon>Haploviricotina</taxon>
        <taxon>Monjiviricetes</taxon>
        <taxon>Mononegavirales</taxon>
        <taxon>Rhabdoviridae</taxon>
        <taxon>Betarhabdovirinae</taxon>
        <taxon>Betacytorhabdovirus</taxon>
        <taxon>Betacytorhabdovirus rudbeckiae</taxon>
    </lineage>
</organism>
<keyword evidence="3" id="KW-1185">Reference proteome</keyword>
<feature type="compositionally biased region" description="Polar residues" evidence="1">
    <location>
        <begin position="32"/>
        <end position="48"/>
    </location>
</feature>
<protein>
    <submittedName>
        <fullName evidence="2">Phosphoprotein</fullName>
    </submittedName>
</protein>
<feature type="region of interest" description="Disordered" evidence="1">
    <location>
        <begin position="1"/>
        <end position="76"/>
    </location>
</feature>
<proteinExistence type="predicted"/>